<evidence type="ECO:0000256" key="10">
    <source>
        <dbReference type="ARBA" id="ARBA00022895"/>
    </source>
</evidence>
<reference evidence="16" key="1">
    <citation type="submission" date="2022-12" db="EMBL/GenBank/DDBJ databases">
        <authorList>
            <person name="Brejova B."/>
        </authorList>
    </citation>
    <scope>NUCLEOTIDE SEQUENCE</scope>
</reference>
<evidence type="ECO:0000256" key="12">
    <source>
        <dbReference type="ARBA" id="ARBA00023172"/>
    </source>
</evidence>
<dbReference type="AlphaFoldDB" id="A0A9W4TS56"/>
<keyword evidence="8" id="KW-0347">Helicase</keyword>
<dbReference type="GO" id="GO:0042162">
    <property type="term" value="F:telomeric DNA binding"/>
    <property type="evidence" value="ECO:0007669"/>
    <property type="project" value="TreeGrafter"/>
</dbReference>
<keyword evidence="7" id="KW-0378">Hydrolase</keyword>
<evidence type="ECO:0000259" key="15">
    <source>
        <dbReference type="SMART" id="SM00559"/>
    </source>
</evidence>
<evidence type="ECO:0000256" key="4">
    <source>
        <dbReference type="ARBA" id="ARBA00022454"/>
    </source>
</evidence>
<gene>
    <name evidence="16" type="ORF">CANVERA_P0545</name>
</gene>
<evidence type="ECO:0000256" key="3">
    <source>
        <dbReference type="ARBA" id="ARBA00012551"/>
    </source>
</evidence>
<dbReference type="GO" id="GO:0006303">
    <property type="term" value="P:double-strand break repair via nonhomologous end joining"/>
    <property type="evidence" value="ECO:0007669"/>
    <property type="project" value="InterPro"/>
</dbReference>
<keyword evidence="5" id="KW-0547">Nucleotide-binding</keyword>
<comment type="subcellular location">
    <subcellularLocation>
        <location evidence="2">Chromosome</location>
        <location evidence="2">Telomere</location>
    </subcellularLocation>
    <subcellularLocation>
        <location evidence="1">Nucleus</location>
    </subcellularLocation>
</comment>
<keyword evidence="13" id="KW-0234">DNA repair</keyword>
<keyword evidence="17" id="KW-1185">Reference proteome</keyword>
<dbReference type="GO" id="GO:0043564">
    <property type="term" value="C:Ku70:Ku80 complex"/>
    <property type="evidence" value="ECO:0007669"/>
    <property type="project" value="TreeGrafter"/>
</dbReference>
<evidence type="ECO:0000256" key="13">
    <source>
        <dbReference type="ARBA" id="ARBA00023204"/>
    </source>
</evidence>
<dbReference type="GO" id="GO:0016787">
    <property type="term" value="F:hydrolase activity"/>
    <property type="evidence" value="ECO:0007669"/>
    <property type="project" value="UniProtKB-KW"/>
</dbReference>
<evidence type="ECO:0000256" key="6">
    <source>
        <dbReference type="ARBA" id="ARBA00022763"/>
    </source>
</evidence>
<evidence type="ECO:0000256" key="9">
    <source>
        <dbReference type="ARBA" id="ARBA00022840"/>
    </source>
</evidence>
<accession>A0A9W4TS56</accession>
<dbReference type="Gene3D" id="3.40.50.410">
    <property type="entry name" value="von Willebrand factor, type A domain"/>
    <property type="match status" value="1"/>
</dbReference>
<evidence type="ECO:0000256" key="1">
    <source>
        <dbReference type="ARBA" id="ARBA00004123"/>
    </source>
</evidence>
<dbReference type="SUPFAM" id="SSF53300">
    <property type="entry name" value="vWA-like"/>
    <property type="match status" value="1"/>
</dbReference>
<dbReference type="EMBL" id="CANTUO010000001">
    <property type="protein sequence ID" value="CAI5756027.1"/>
    <property type="molecule type" value="Genomic_DNA"/>
</dbReference>
<dbReference type="Proteomes" id="UP001152885">
    <property type="component" value="Unassembled WGS sequence"/>
</dbReference>
<feature type="domain" description="Ku" evidence="15">
    <location>
        <begin position="273"/>
        <end position="418"/>
    </location>
</feature>
<keyword evidence="14" id="KW-0539">Nucleus</keyword>
<dbReference type="GO" id="GO:0003690">
    <property type="term" value="F:double-stranded DNA binding"/>
    <property type="evidence" value="ECO:0007669"/>
    <property type="project" value="TreeGrafter"/>
</dbReference>
<comment type="caution">
    <text evidence="16">The sequence shown here is derived from an EMBL/GenBank/DDBJ whole genome shotgun (WGS) entry which is preliminary data.</text>
</comment>
<evidence type="ECO:0000256" key="7">
    <source>
        <dbReference type="ARBA" id="ARBA00022801"/>
    </source>
</evidence>
<dbReference type="SUPFAM" id="SSF100939">
    <property type="entry name" value="SPOC domain-like"/>
    <property type="match status" value="1"/>
</dbReference>
<dbReference type="Pfam" id="PF02735">
    <property type="entry name" value="Ku"/>
    <property type="match status" value="1"/>
</dbReference>
<evidence type="ECO:0000256" key="5">
    <source>
        <dbReference type="ARBA" id="ARBA00022741"/>
    </source>
</evidence>
<dbReference type="GO" id="GO:0005524">
    <property type="term" value="F:ATP binding"/>
    <property type="evidence" value="ECO:0007669"/>
    <property type="project" value="UniProtKB-KW"/>
</dbReference>
<evidence type="ECO:0000256" key="2">
    <source>
        <dbReference type="ARBA" id="ARBA00004574"/>
    </source>
</evidence>
<dbReference type="GO" id="GO:0000723">
    <property type="term" value="P:telomere maintenance"/>
    <property type="evidence" value="ECO:0007669"/>
    <property type="project" value="TreeGrafter"/>
</dbReference>
<dbReference type="OrthoDB" id="30826at2759"/>
<dbReference type="InterPro" id="IPR006164">
    <property type="entry name" value="DNA_bd_Ku70/Ku80"/>
</dbReference>
<evidence type="ECO:0000256" key="14">
    <source>
        <dbReference type="ARBA" id="ARBA00023242"/>
    </source>
</evidence>
<name>A0A9W4TS56_9ASCO</name>
<keyword evidence="12" id="KW-0233">DNA recombination</keyword>
<evidence type="ECO:0000256" key="8">
    <source>
        <dbReference type="ARBA" id="ARBA00022806"/>
    </source>
</evidence>
<sequence length="606" mass="70574">MANKEYTIYGLDCSSYMNTTQPNETASDFQLGLNYIISNLVSNAMKNRKSDRFGILIYNSSSFKLLYTDGQIELTILKKWYNTIKDFHDQSVAKGGHFDLISALNEIINQFKITTHLKYFRSVIFLTNGVMKLKKDYDSSTLRSFLSDVKIDINFILFPNFHTDNLIELIKTLPNTNLSNWDEFIKLGPSSKLINPIVKTTTNLSFSDLNLNVQVYPAIKKQNSIHGHEYYNKESDTITKVEKTSEYYISNELDIEEELEKEGDEEVSNDVEREIIDKLEASNGFKISNLEVVALVDELIDVSTLKTQPSINIIGFIKFNNLKLSYLTDESLYVIPNSSSFNQKNKIGFNSLIKSLLEMDYVALVRYVPKSNSEVELCAAYPQRVILKSGKFSYILMLVRLAMKEDEKRGRFYPLHKLQENEDEKKLERIDSLMENFIKSKKIRNDDEFIKNTLNNDKIRQTKSSNSTNPIDANTSLESILLSTNPATKRFNHYLNKTILKWMDSELNLINFSKQDKFIEKYLTVDEKYTLFNMDNILDANESYFLDKKEEDKDYERKLMEELNIKYKLQSKDKVVEKKRVYDFYGDLNEAHGDYDEYFDIDDILK</sequence>
<organism evidence="16 17">
    <name type="scientific">Candida verbasci</name>
    <dbReference type="NCBI Taxonomy" id="1227364"/>
    <lineage>
        <taxon>Eukaryota</taxon>
        <taxon>Fungi</taxon>
        <taxon>Dikarya</taxon>
        <taxon>Ascomycota</taxon>
        <taxon>Saccharomycotina</taxon>
        <taxon>Pichiomycetes</taxon>
        <taxon>Debaryomycetaceae</taxon>
        <taxon>Candida/Lodderomyces clade</taxon>
        <taxon>Candida</taxon>
    </lineage>
</organism>
<keyword evidence="4" id="KW-0158">Chromosome</keyword>
<dbReference type="GO" id="GO:0000781">
    <property type="term" value="C:chromosome, telomeric region"/>
    <property type="evidence" value="ECO:0007669"/>
    <property type="project" value="UniProtKB-SubCell"/>
</dbReference>
<keyword evidence="6" id="KW-0227">DNA damage</keyword>
<proteinExistence type="predicted"/>
<dbReference type="GO" id="GO:0003678">
    <property type="term" value="F:DNA helicase activity"/>
    <property type="evidence" value="ECO:0007669"/>
    <property type="project" value="UniProtKB-EC"/>
</dbReference>
<dbReference type="InterPro" id="IPR036465">
    <property type="entry name" value="vWFA_dom_sf"/>
</dbReference>
<evidence type="ECO:0000313" key="17">
    <source>
        <dbReference type="Proteomes" id="UP001152885"/>
    </source>
</evidence>
<dbReference type="SMART" id="SM00559">
    <property type="entry name" value="Ku78"/>
    <property type="match status" value="1"/>
</dbReference>
<dbReference type="PANTHER" id="PTHR12604:SF4">
    <property type="entry name" value="X-RAY REPAIR CROSS-COMPLEMENTING PROTEIN 5"/>
    <property type="match status" value="1"/>
</dbReference>
<dbReference type="InterPro" id="IPR016194">
    <property type="entry name" value="SPOC-like_C_dom_sf"/>
</dbReference>
<protein>
    <recommendedName>
        <fullName evidence="3">DNA helicase</fullName>
        <ecNumber evidence="3">3.6.4.12</ecNumber>
    </recommendedName>
</protein>
<evidence type="ECO:0000313" key="16">
    <source>
        <dbReference type="EMBL" id="CAI5756027.1"/>
    </source>
</evidence>
<evidence type="ECO:0000256" key="11">
    <source>
        <dbReference type="ARBA" id="ARBA00023125"/>
    </source>
</evidence>
<keyword evidence="10" id="KW-0779">Telomere</keyword>
<dbReference type="EC" id="3.6.4.12" evidence="3"/>
<keyword evidence="9" id="KW-0067">ATP-binding</keyword>
<dbReference type="PANTHER" id="PTHR12604">
    <property type="entry name" value="KU AUTOANTIGEN DNA HELICASE"/>
    <property type="match status" value="1"/>
</dbReference>
<dbReference type="Gene3D" id="2.40.290.10">
    <property type="match status" value="1"/>
</dbReference>
<keyword evidence="11" id="KW-0238">DNA-binding</keyword>
<dbReference type="GO" id="GO:0006310">
    <property type="term" value="P:DNA recombination"/>
    <property type="evidence" value="ECO:0007669"/>
    <property type="project" value="UniProtKB-KW"/>
</dbReference>